<dbReference type="EnsemblPlants" id="OPUNC11G17450.1">
    <property type="protein sequence ID" value="OPUNC11G17450.1"/>
    <property type="gene ID" value="OPUNC11G17450"/>
</dbReference>
<keyword evidence="2" id="KW-1185">Reference proteome</keyword>
<protein>
    <submittedName>
        <fullName evidence="1">Uncharacterized protein</fullName>
    </submittedName>
</protein>
<evidence type="ECO:0000313" key="2">
    <source>
        <dbReference type="Proteomes" id="UP000026962"/>
    </source>
</evidence>
<reference evidence="1" key="2">
    <citation type="submission" date="2018-05" db="EMBL/GenBank/DDBJ databases">
        <title>OpunRS2 (Oryza punctata Reference Sequence Version 2).</title>
        <authorList>
            <person name="Zhang J."/>
            <person name="Kudrna D."/>
            <person name="Lee S."/>
            <person name="Talag J."/>
            <person name="Welchert J."/>
            <person name="Wing R.A."/>
        </authorList>
    </citation>
    <scope>NUCLEOTIDE SEQUENCE [LARGE SCALE GENOMIC DNA]</scope>
</reference>
<organism evidence="1">
    <name type="scientific">Oryza punctata</name>
    <name type="common">Red rice</name>
    <dbReference type="NCBI Taxonomy" id="4537"/>
    <lineage>
        <taxon>Eukaryota</taxon>
        <taxon>Viridiplantae</taxon>
        <taxon>Streptophyta</taxon>
        <taxon>Embryophyta</taxon>
        <taxon>Tracheophyta</taxon>
        <taxon>Spermatophyta</taxon>
        <taxon>Magnoliopsida</taxon>
        <taxon>Liliopsida</taxon>
        <taxon>Poales</taxon>
        <taxon>Poaceae</taxon>
        <taxon>BOP clade</taxon>
        <taxon>Oryzoideae</taxon>
        <taxon>Oryzeae</taxon>
        <taxon>Oryzinae</taxon>
        <taxon>Oryza</taxon>
    </lineage>
</organism>
<sequence length="12" mass="1442">MFFVAQMSPWVV</sequence>
<proteinExistence type="predicted"/>
<name>A0A0E0MHJ8_ORYPU</name>
<dbReference type="Proteomes" id="UP000026962">
    <property type="component" value="Chromosome 11"/>
</dbReference>
<evidence type="ECO:0000313" key="1">
    <source>
        <dbReference type="EnsemblPlants" id="OPUNC11G17450.1"/>
    </source>
</evidence>
<dbReference type="Gramene" id="OPUNC11G17450.1">
    <property type="protein sequence ID" value="OPUNC11G17450.1"/>
    <property type="gene ID" value="OPUNC11G17450"/>
</dbReference>
<accession>A0A0E0MHJ8</accession>
<reference evidence="1" key="1">
    <citation type="submission" date="2015-04" db="UniProtKB">
        <authorList>
            <consortium name="EnsemblPlants"/>
        </authorList>
    </citation>
    <scope>IDENTIFICATION</scope>
</reference>
<dbReference type="HOGENOM" id="CLU_3436923_0_0_1"/>